<name>A0ACC1HII0_9FUNG</name>
<protein>
    <submittedName>
        <fullName evidence="1">Uncharacterized protein</fullName>
    </submittedName>
</protein>
<comment type="caution">
    <text evidence="1">The sequence shown here is derived from an EMBL/GenBank/DDBJ whole genome shotgun (WGS) entry which is preliminary data.</text>
</comment>
<keyword evidence="2" id="KW-1185">Reference proteome</keyword>
<dbReference type="Proteomes" id="UP001145114">
    <property type="component" value="Unassembled WGS sequence"/>
</dbReference>
<proteinExistence type="predicted"/>
<evidence type="ECO:0000313" key="2">
    <source>
        <dbReference type="Proteomes" id="UP001145114"/>
    </source>
</evidence>
<accession>A0ACC1HII0</accession>
<organism evidence="1 2">
    <name type="scientific">Spiromyces aspiralis</name>
    <dbReference type="NCBI Taxonomy" id="68401"/>
    <lineage>
        <taxon>Eukaryota</taxon>
        <taxon>Fungi</taxon>
        <taxon>Fungi incertae sedis</taxon>
        <taxon>Zoopagomycota</taxon>
        <taxon>Kickxellomycotina</taxon>
        <taxon>Kickxellomycetes</taxon>
        <taxon>Kickxellales</taxon>
        <taxon>Kickxellaceae</taxon>
        <taxon>Spiromyces</taxon>
    </lineage>
</organism>
<evidence type="ECO:0000313" key="1">
    <source>
        <dbReference type="EMBL" id="KAJ1676022.1"/>
    </source>
</evidence>
<reference evidence="1" key="1">
    <citation type="submission" date="2022-06" db="EMBL/GenBank/DDBJ databases">
        <title>Phylogenomic reconstructions and comparative analyses of Kickxellomycotina fungi.</title>
        <authorList>
            <person name="Reynolds N.K."/>
            <person name="Stajich J.E."/>
            <person name="Barry K."/>
            <person name="Grigoriev I.V."/>
            <person name="Crous P."/>
            <person name="Smith M.E."/>
        </authorList>
    </citation>
    <scope>NUCLEOTIDE SEQUENCE</scope>
    <source>
        <strain evidence="1">RSA 2271</strain>
    </source>
</reference>
<gene>
    <name evidence="1" type="ORF">EV182_000091</name>
</gene>
<dbReference type="EMBL" id="JAMZIH010005144">
    <property type="protein sequence ID" value="KAJ1676022.1"/>
    <property type="molecule type" value="Genomic_DNA"/>
</dbReference>
<sequence length="1216" mass="126685">MPKSQPPPTASSSSIPSSSSSSPPIINGNIGGGISVPVSLSSSSSSPPPTLLLLSSSSFSFSTPTAATTTAAAATTTTTTTTTAAVASTTVVASGKNSGDGDFGKPGNVPPADDASKNHLPPTSSPAPESRSSSSQHAHRKRNRATAEQVALLEKVFSINRSPNAQIREQLAKMLNMQPRQVQVWFQNRRAKEKMIQRRTLTAGHVPPPPQSEGPESVVLTPNALHALGPLFADQFPLAGLDLQRLGLSQLMGDGLAENVHHYSHAHHHHHHHHQQQQQQQQGSPQQPEFSWLQAPATANPLLQPQGPTDVNSVHGLVTQGMSINTSATALSQVGQGPRSAPPNQLSHFGTTVSMAALNNHPPGMGNVNITGAEWTNAALHSSTAAMTTTNAGLNIAGPGHLPSSSSAKTSVSTSLSGTEATLTPPQSSLSNSQLNSTTSQPLHNHPPAVVGGDGGSCLLRPQDSDAMHMEVDSVVFAGSHPSQHSRTLPNSILGDDRKHLPVFLPIKLLNIGNWRRISTNDTVPDLVCYGTIPISPISRTTAAMAESQDDGHFGWVVRSNDVRYKLKVPYSAINMIGIQALSHKSADGQLELTSDAQGGQPCMPGLHDASAVAHMRVQLMFPPRYFIESKDGVNHGSNGGDQTTQTATKWVEMRDFTASEEASHNSEHNLIAPFWVLTQQMHILSKANECLRKVLDPVAMSILGISTGMSLQVPSAGKPQQAQPQHPQQQPSLMANSLWMPNNLHPRTRVAGQPFPGGQLALTTPPPSAATAAMPIDMANPRSATLLNAKFSPMLQSGPASGSVGPMPVPHTGKDSLADQQQQQISLMSMHEDLSSGQSSPQSKESQLQADILAVKGSRGSVHLMGPVASPSLPLRHPSASYSRRTAPYPSGGPLGSQQGGVFHGNATRSRTSSARRGSRDISKLNSLASSSGLGLPGSGSTSREMSPHLASSRVPHTSAATAPSSFSRVHDYPGVSGRDVGDVINHQIGDMPKTATLSQTLASGVPGAYDRGLNNLPTAEMQAAQCASMMMGAQHPDHSSPTPEKLVSMIMANGNTTPDGVAQLIQQIQLQAATTNAIPGLATTSSNSNSNGVGESEGLKPPSSAASWGDDIDLARQLGLDLVSPTYSTVNLSNDDRGNVMSAMTTAFTFPVSGSGAHNPPSLATARYPLQQGPIEIAGGSAAASSGALAANNNNVMGSGGGVGGNNSSGIIPL</sequence>